<evidence type="ECO:0000313" key="6">
    <source>
        <dbReference type="Proteomes" id="UP001147653"/>
    </source>
</evidence>
<keyword evidence="2" id="KW-0456">Lyase</keyword>
<dbReference type="Pfam" id="PF00378">
    <property type="entry name" value="ECH_1"/>
    <property type="match status" value="1"/>
</dbReference>
<evidence type="ECO:0000256" key="3">
    <source>
        <dbReference type="ARBA" id="ARBA00023709"/>
    </source>
</evidence>
<comment type="catalytic activity">
    <reaction evidence="3">
        <text>a (3S)-3-hydroxyacyl-CoA = a (2E)-enoyl-CoA + H2O</text>
        <dbReference type="Rhea" id="RHEA:16105"/>
        <dbReference type="ChEBI" id="CHEBI:15377"/>
        <dbReference type="ChEBI" id="CHEBI:57318"/>
        <dbReference type="ChEBI" id="CHEBI:58856"/>
        <dbReference type="EC" id="4.2.1.17"/>
    </reaction>
</comment>
<dbReference type="Proteomes" id="UP001147653">
    <property type="component" value="Unassembled WGS sequence"/>
</dbReference>
<reference evidence="5" key="1">
    <citation type="submission" date="2022-10" db="EMBL/GenBank/DDBJ databases">
        <title>The WGS of Solirubrobacter phytolaccae KCTC 29190.</title>
        <authorList>
            <person name="Jiang Z."/>
        </authorList>
    </citation>
    <scope>NUCLEOTIDE SEQUENCE</scope>
    <source>
        <strain evidence="5">KCTC 29190</strain>
    </source>
</reference>
<evidence type="ECO:0000256" key="2">
    <source>
        <dbReference type="ARBA" id="ARBA00023239"/>
    </source>
</evidence>
<dbReference type="InterPro" id="IPR029045">
    <property type="entry name" value="ClpP/crotonase-like_dom_sf"/>
</dbReference>
<dbReference type="Gene3D" id="3.90.226.10">
    <property type="entry name" value="2-enoyl-CoA Hydratase, Chain A, domain 1"/>
    <property type="match status" value="1"/>
</dbReference>
<comment type="caution">
    <text evidence="5">The sequence shown here is derived from an EMBL/GenBank/DDBJ whole genome shotgun (WGS) entry which is preliminary data.</text>
</comment>
<name>A0A9X3N8J6_9ACTN</name>
<keyword evidence="6" id="KW-1185">Reference proteome</keyword>
<proteinExistence type="inferred from homology"/>
<protein>
    <submittedName>
        <fullName evidence="5">Enoyl-CoA hydratase/isomerase family protein</fullName>
    </submittedName>
</protein>
<dbReference type="EMBL" id="JAPDDP010000012">
    <property type="protein sequence ID" value="MDA0180405.1"/>
    <property type="molecule type" value="Genomic_DNA"/>
</dbReference>
<dbReference type="InterPro" id="IPR014748">
    <property type="entry name" value="Enoyl-CoA_hydra_C"/>
</dbReference>
<dbReference type="CDD" id="cd06558">
    <property type="entry name" value="crotonase-like"/>
    <property type="match status" value="1"/>
</dbReference>
<dbReference type="PANTHER" id="PTHR11941">
    <property type="entry name" value="ENOYL-COA HYDRATASE-RELATED"/>
    <property type="match status" value="1"/>
</dbReference>
<dbReference type="GO" id="GO:0004300">
    <property type="term" value="F:enoyl-CoA hydratase activity"/>
    <property type="evidence" value="ECO:0007669"/>
    <property type="project" value="UniProtKB-EC"/>
</dbReference>
<comment type="catalytic activity">
    <reaction evidence="4">
        <text>a 4-saturated-(3S)-3-hydroxyacyl-CoA = a (3E)-enoyl-CoA + H2O</text>
        <dbReference type="Rhea" id="RHEA:20724"/>
        <dbReference type="ChEBI" id="CHEBI:15377"/>
        <dbReference type="ChEBI" id="CHEBI:58521"/>
        <dbReference type="ChEBI" id="CHEBI:137480"/>
        <dbReference type="EC" id="4.2.1.17"/>
    </reaction>
</comment>
<accession>A0A9X3N8J6</accession>
<evidence type="ECO:0000256" key="1">
    <source>
        <dbReference type="ARBA" id="ARBA00005254"/>
    </source>
</evidence>
<evidence type="ECO:0000256" key="4">
    <source>
        <dbReference type="ARBA" id="ARBA00023717"/>
    </source>
</evidence>
<dbReference type="PANTHER" id="PTHR11941:SF54">
    <property type="entry name" value="ENOYL-COA HYDRATASE, MITOCHONDRIAL"/>
    <property type="match status" value="1"/>
</dbReference>
<organism evidence="5 6">
    <name type="scientific">Solirubrobacter phytolaccae</name>
    <dbReference type="NCBI Taxonomy" id="1404360"/>
    <lineage>
        <taxon>Bacteria</taxon>
        <taxon>Bacillati</taxon>
        <taxon>Actinomycetota</taxon>
        <taxon>Thermoleophilia</taxon>
        <taxon>Solirubrobacterales</taxon>
        <taxon>Solirubrobacteraceae</taxon>
        <taxon>Solirubrobacter</taxon>
    </lineage>
</organism>
<evidence type="ECO:0000313" key="5">
    <source>
        <dbReference type="EMBL" id="MDA0180405.1"/>
    </source>
</evidence>
<dbReference type="GO" id="GO:0006635">
    <property type="term" value="P:fatty acid beta-oxidation"/>
    <property type="evidence" value="ECO:0007669"/>
    <property type="project" value="TreeGrafter"/>
</dbReference>
<dbReference type="SUPFAM" id="SSF52096">
    <property type="entry name" value="ClpP/crotonase"/>
    <property type="match status" value="1"/>
</dbReference>
<sequence length="256" mass="27112">MPDLVLTEDRDAVRHVILNRPDKRNAFNEELILALGVALRAAADDPGVRVVVLRGNGPVFSAGMDVATLGRVGAEPSRLREFRRDCLSVWNLCEEMTKPTVCVIHGVCLGGALELALACDLRVMAEDAVVGLPETRLGLVPDVGGSSRLPQVVGVGRAKELILTSRVIGAVDAERYGLVNRVGGMQVASGLVDELLGCAPVAVGLAKRLIDASARPALSTTLELEVAAQELCVRTSDVREGVAAALEKRAPVWRGE</sequence>
<gene>
    <name evidence="5" type="ORF">OJ997_08885</name>
</gene>
<dbReference type="AlphaFoldDB" id="A0A9X3N8J6"/>
<comment type="similarity">
    <text evidence="1">Belongs to the enoyl-CoA hydratase/isomerase family.</text>
</comment>
<dbReference type="RefSeq" id="WP_270024712.1">
    <property type="nucleotide sequence ID" value="NZ_JAPDDP010000012.1"/>
</dbReference>
<dbReference type="Gene3D" id="1.10.12.10">
    <property type="entry name" value="Lyase 2-enoyl-coa Hydratase, Chain A, domain 2"/>
    <property type="match status" value="1"/>
</dbReference>
<dbReference type="InterPro" id="IPR001753">
    <property type="entry name" value="Enoyl-CoA_hydra/iso"/>
</dbReference>